<dbReference type="PANTHER" id="PTHR32305:SF15">
    <property type="entry name" value="PROTEIN RHSA-RELATED"/>
    <property type="match status" value="1"/>
</dbReference>
<dbReference type="Proteomes" id="UP000284338">
    <property type="component" value="Unassembled WGS sequence"/>
</dbReference>
<reference evidence="1 2" key="1">
    <citation type="submission" date="2018-09" db="EMBL/GenBank/DDBJ databases">
        <title>Draft genome of a novel serratia sp. strain with antifungal activity.</title>
        <authorList>
            <person name="Dichmann S.I."/>
            <person name="Park B.P."/>
            <person name="Pathiraja D."/>
            <person name="Choi I.-G."/>
            <person name="Stougaard P."/>
            <person name="Hennessy R.C."/>
        </authorList>
    </citation>
    <scope>NUCLEOTIDE SEQUENCE [LARGE SCALE GENOMIC DNA]</scope>
    <source>
        <strain evidence="1 2">S40</strain>
    </source>
</reference>
<organism evidence="1 2">
    <name type="scientific">Serratia inhibens</name>
    <dbReference type="NCBI Taxonomy" id="2338073"/>
    <lineage>
        <taxon>Bacteria</taxon>
        <taxon>Pseudomonadati</taxon>
        <taxon>Pseudomonadota</taxon>
        <taxon>Gammaproteobacteria</taxon>
        <taxon>Enterobacterales</taxon>
        <taxon>Yersiniaceae</taxon>
        <taxon>Serratia</taxon>
    </lineage>
</organism>
<dbReference type="RefSeq" id="WP_119803024.1">
    <property type="nucleotide sequence ID" value="NZ_QYYG01000001.1"/>
</dbReference>
<proteinExistence type="predicted"/>
<dbReference type="InterPro" id="IPR022385">
    <property type="entry name" value="Rhs_assc_core"/>
</dbReference>
<evidence type="ECO:0000313" key="1">
    <source>
        <dbReference type="EMBL" id="RJF57759.1"/>
    </source>
</evidence>
<keyword evidence="2" id="KW-1185">Reference proteome</keyword>
<dbReference type="Pfam" id="PF18807">
    <property type="entry name" value="TTc_toxin_rep"/>
    <property type="match status" value="1"/>
</dbReference>
<dbReference type="Gene3D" id="2.180.10.10">
    <property type="entry name" value="RHS repeat-associated core"/>
    <property type="match status" value="1"/>
</dbReference>
<dbReference type="AlphaFoldDB" id="A0AA93BYR3"/>
<dbReference type="EMBL" id="QYYG01000001">
    <property type="protein sequence ID" value="RJF57759.1"/>
    <property type="molecule type" value="Genomic_DNA"/>
</dbReference>
<dbReference type="InterPro" id="IPR050708">
    <property type="entry name" value="T6SS_VgrG/RHS"/>
</dbReference>
<dbReference type="NCBIfam" id="TIGR03696">
    <property type="entry name" value="Rhs_assc_core"/>
    <property type="match status" value="1"/>
</dbReference>
<name>A0AA93BYR3_9GAMM</name>
<dbReference type="PANTHER" id="PTHR32305">
    <property type="match status" value="1"/>
</dbReference>
<comment type="caution">
    <text evidence="1">The sequence shown here is derived from an EMBL/GenBank/DDBJ whole genome shotgun (WGS) entry which is preliminary data.</text>
</comment>
<sequence>MNTTLFSKTPTVTVLDNRGLTVRDTAYHRHPNMPDVTNERITRHQYDARGFLTQSSDPRLHDAGLANLTYLTDQAGSILRTVSVDAGTTVTLYDAAGRPFMAVNNIRTADDGTENRSQAVTRGWQYEEASLPGRLLSITEQATDEAARITERFVYAGNTDKEKVLNLAGQCVSHYDTAGLVQTDSLALTGVPLSVTRRLLKDLDSPDTVADWQGAGASAWDKLLADEGYHTLTTADATGAVLTTKDAKGNQQRMAYDVAGLLSGNWLTVKDGTEQIIVKSLTYSAAGQKLREEHGNGVVTTYTYEPQTQRLTGMKTERPAGHASGAKVLQDLRYEYDPVGNVLKVSNDAEETRFWRNQKVVPESTYAYDSLYQLVSATGREMANAGQQSSSLPPATVPFPTDSSAYTRYTRTYTYDAAGNLTQISHNAPATSNSYTTKITVSDRSNRGVPSKLTETPSDVEGLFTAGGQQTQLLPGQYLTWTPRNELRMVTPVVRDRSADDSESYRYDGGNQRILKVSAQKTGNSMQTQQVVYLPGLELRSTTSGDTEKESLQVITVGESGRAQVRVLHWENDVPEGIDNNQLRWSYDNLTGSSGLELDGDGNIISMEEYYPYGGTAMWVARSAVEADYKTLRYSGKERDTTGLYYYGYRYYQPWAGRWLSADPAGTVDGLNLFRMVENNPIINVDDSGLFSLNILKKLFRVKRANDSYRGMKKGSLWNGLINSEKNIKKQSNINLEALRKPNYPLTKDAHDFIERMKELNYNVIHFSGADLSVPDGVLYSKKELYKRNMKFSQRNTTKSDIEKLGTDDFVFFSLGVGDYSGKEISRFGRYKYQTSLPEARKDKYFPHAHLAINDTLNFNERQTSEGRLTAIFKMADVNRLREEVIAEKAVETIYHIDDFPEGLALKIVNSTKELSLSSQKNVYGSRTEADFDQIISLFLRPQILVPKKFSTKRMTKFHS</sequence>
<protein>
    <submittedName>
        <fullName evidence="1">RHS repeat protein</fullName>
    </submittedName>
</protein>
<accession>A0AA93BYR3</accession>
<dbReference type="InterPro" id="IPR041508">
    <property type="entry name" value="TcC-like_repeat"/>
</dbReference>
<evidence type="ECO:0000313" key="2">
    <source>
        <dbReference type="Proteomes" id="UP000284338"/>
    </source>
</evidence>
<gene>
    <name evidence="1" type="ORF">D4100_02970</name>
</gene>